<feature type="signal peptide" evidence="4">
    <location>
        <begin position="1"/>
        <end position="17"/>
    </location>
</feature>
<comment type="caution">
    <text evidence="5">The sequence shown here is derived from an EMBL/GenBank/DDBJ whole genome shotgun (WGS) entry which is preliminary data.</text>
</comment>
<sequence>MLLVAVLFYTLTIVTSATDTFGETKSYAHIVLITSPFYGHMIPILDLAKRLAVHHHVTYIVSESKRQMLTKRGFIDESQANLQVIGLFDDNNDDYEATDVHAINRIQLILDRMRKPLLRILFSTSSPSASTSPISRPINLIISDLFILPPVWEGYKRNIVTYLFVPNNLKAYLAYMDASVERVNSNEAGLDFDRLLHKTISLAKGLICNSMRDLDKQFIKELRRQTTVPGSDKPVHFVAPLMSEDFNRKQNTPDAANIKQWLDKQWAKANQTSSVIYISFGSWAYLQAKQLREIIRALKVYPIIWSLKPNLQGSISSSWINEDKHLLLPWVPQRLVLTHPAIRLFISHGGWNSLLEGMFAGRPTLIWPLFGDQIINGQRLDHELGMGRCLQATDYANGQRLVTSDELRRHVDDIFDQETDYIRKARKVQMMMFNARENSSRIDLEKIIRIAHNQVLSQTNWHVEL</sequence>
<reference evidence="5" key="1">
    <citation type="submission" date="2021-02" db="EMBL/GenBank/DDBJ databases">
        <authorList>
            <person name="Nowell W R."/>
        </authorList>
    </citation>
    <scope>NUCLEOTIDE SEQUENCE</scope>
</reference>
<evidence type="ECO:0000313" key="5">
    <source>
        <dbReference type="EMBL" id="CAF1572365.1"/>
    </source>
</evidence>
<dbReference type="SUPFAM" id="SSF53756">
    <property type="entry name" value="UDP-Glycosyltransferase/glycogen phosphorylase"/>
    <property type="match status" value="1"/>
</dbReference>
<dbReference type="GO" id="GO:0035251">
    <property type="term" value="F:UDP-glucosyltransferase activity"/>
    <property type="evidence" value="ECO:0007669"/>
    <property type="project" value="TreeGrafter"/>
</dbReference>
<dbReference type="Gene3D" id="3.40.50.2000">
    <property type="entry name" value="Glycogen Phosphorylase B"/>
    <property type="match status" value="2"/>
</dbReference>
<dbReference type="Pfam" id="PF00201">
    <property type="entry name" value="UDPGT"/>
    <property type="match status" value="1"/>
</dbReference>
<dbReference type="Proteomes" id="UP000663828">
    <property type="component" value="Unassembled WGS sequence"/>
</dbReference>
<protein>
    <recommendedName>
        <fullName evidence="4">UDP-glucuronosyltransferase</fullName>
        <ecNumber evidence="4">2.4.1.17</ecNumber>
    </recommendedName>
</protein>
<dbReference type="EC" id="2.4.1.17" evidence="4"/>
<proteinExistence type="inferred from homology"/>
<gene>
    <name evidence="5" type="ORF">XAT740_LOCUS44605</name>
</gene>
<feature type="chain" id="PRO_5033103794" description="UDP-glucuronosyltransferase" evidence="4">
    <location>
        <begin position="18"/>
        <end position="465"/>
    </location>
</feature>
<evidence type="ECO:0000256" key="3">
    <source>
        <dbReference type="RuleBase" id="RU003718"/>
    </source>
</evidence>
<keyword evidence="4" id="KW-0732">Signal</keyword>
<keyword evidence="2 3" id="KW-0808">Transferase</keyword>
<dbReference type="InterPro" id="IPR035595">
    <property type="entry name" value="UDP_glycos_trans_CS"/>
</dbReference>
<dbReference type="CDD" id="cd03784">
    <property type="entry name" value="GT1_Gtf-like"/>
    <property type="match status" value="1"/>
</dbReference>
<keyword evidence="6" id="KW-1185">Reference proteome</keyword>
<evidence type="ECO:0000256" key="2">
    <source>
        <dbReference type="ARBA" id="ARBA00022679"/>
    </source>
</evidence>
<evidence type="ECO:0000313" key="6">
    <source>
        <dbReference type="Proteomes" id="UP000663828"/>
    </source>
</evidence>
<dbReference type="InterPro" id="IPR002213">
    <property type="entry name" value="UDP_glucos_trans"/>
</dbReference>
<evidence type="ECO:0000256" key="1">
    <source>
        <dbReference type="ARBA" id="ARBA00009995"/>
    </source>
</evidence>
<dbReference type="PANTHER" id="PTHR48047">
    <property type="entry name" value="GLYCOSYLTRANSFERASE"/>
    <property type="match status" value="1"/>
</dbReference>
<evidence type="ECO:0000256" key="4">
    <source>
        <dbReference type="RuleBase" id="RU362059"/>
    </source>
</evidence>
<dbReference type="GO" id="GO:0016020">
    <property type="term" value="C:membrane"/>
    <property type="evidence" value="ECO:0007669"/>
    <property type="project" value="UniProtKB-SubCell"/>
</dbReference>
<comment type="catalytic activity">
    <reaction evidence="4">
        <text>glucuronate acceptor + UDP-alpha-D-glucuronate = acceptor beta-D-glucuronoside + UDP + H(+)</text>
        <dbReference type="Rhea" id="RHEA:21032"/>
        <dbReference type="ChEBI" id="CHEBI:15378"/>
        <dbReference type="ChEBI" id="CHEBI:58052"/>
        <dbReference type="ChEBI" id="CHEBI:58223"/>
        <dbReference type="ChEBI" id="CHEBI:132367"/>
        <dbReference type="ChEBI" id="CHEBI:132368"/>
        <dbReference type="EC" id="2.4.1.17"/>
    </reaction>
</comment>
<dbReference type="GO" id="GO:0015020">
    <property type="term" value="F:glucuronosyltransferase activity"/>
    <property type="evidence" value="ECO:0007669"/>
    <property type="project" value="UniProtKB-EC"/>
</dbReference>
<dbReference type="PANTHER" id="PTHR48047:SF215">
    <property type="entry name" value="GLYCOSYLTRANSFERASE"/>
    <property type="match status" value="1"/>
</dbReference>
<dbReference type="PROSITE" id="PS00375">
    <property type="entry name" value="UDPGT"/>
    <property type="match status" value="1"/>
</dbReference>
<keyword evidence="3" id="KW-0328">Glycosyltransferase</keyword>
<accession>A0A815YLQ1</accession>
<organism evidence="5 6">
    <name type="scientific">Adineta ricciae</name>
    <name type="common">Rotifer</name>
    <dbReference type="NCBI Taxonomy" id="249248"/>
    <lineage>
        <taxon>Eukaryota</taxon>
        <taxon>Metazoa</taxon>
        <taxon>Spiralia</taxon>
        <taxon>Gnathifera</taxon>
        <taxon>Rotifera</taxon>
        <taxon>Eurotatoria</taxon>
        <taxon>Bdelloidea</taxon>
        <taxon>Adinetida</taxon>
        <taxon>Adinetidae</taxon>
        <taxon>Adineta</taxon>
    </lineage>
</organism>
<dbReference type="AlphaFoldDB" id="A0A815YLQ1"/>
<dbReference type="EMBL" id="CAJNOR010005680">
    <property type="protein sequence ID" value="CAF1572365.1"/>
    <property type="molecule type" value="Genomic_DNA"/>
</dbReference>
<name>A0A815YLQ1_ADIRI</name>
<comment type="subcellular location">
    <subcellularLocation>
        <location evidence="4">Membrane</location>
        <topology evidence="4">Single-pass membrane protein</topology>
    </subcellularLocation>
</comment>
<comment type="similarity">
    <text evidence="1 3">Belongs to the UDP-glycosyltransferase family.</text>
</comment>